<protein>
    <recommendedName>
        <fullName evidence="1">HNH nuclease domain-containing protein</fullName>
    </recommendedName>
</protein>
<evidence type="ECO:0000259" key="1">
    <source>
        <dbReference type="Pfam" id="PF13391"/>
    </source>
</evidence>
<comment type="caution">
    <text evidence="2">The sequence shown here is derived from an EMBL/GenBank/DDBJ whole genome shotgun (WGS) entry which is preliminary data.</text>
</comment>
<reference evidence="2 3" key="1">
    <citation type="journal article" date="2016" name="Genome Biol. Evol.">
        <title>Draft genome sequence of an aflatoxigenic Aspergillus species, A. bombycis.</title>
        <authorList>
            <person name="Moore G.G."/>
            <person name="Mack B.M."/>
            <person name="Beltz S.B."/>
            <person name="Gilbert M.K."/>
        </authorList>
    </citation>
    <scope>NUCLEOTIDE SEQUENCE [LARGE SCALE GENOMIC DNA]</scope>
    <source>
        <strain evidence="3">NRRL 26010</strain>
    </source>
</reference>
<proteinExistence type="predicted"/>
<dbReference type="Proteomes" id="UP000179179">
    <property type="component" value="Unassembled WGS sequence"/>
</dbReference>
<dbReference type="STRING" id="109264.A0A1F8AD10"/>
<dbReference type="Pfam" id="PF13391">
    <property type="entry name" value="HNH_2"/>
    <property type="match status" value="1"/>
</dbReference>
<dbReference type="InterPro" id="IPR003615">
    <property type="entry name" value="HNH_nuc"/>
</dbReference>
<gene>
    <name evidence="2" type="ORF">ABOM_004136</name>
</gene>
<keyword evidence="3" id="KW-1185">Reference proteome</keyword>
<organism evidence="2 3">
    <name type="scientific">Aspergillus bombycis</name>
    <dbReference type="NCBI Taxonomy" id="109264"/>
    <lineage>
        <taxon>Eukaryota</taxon>
        <taxon>Fungi</taxon>
        <taxon>Dikarya</taxon>
        <taxon>Ascomycota</taxon>
        <taxon>Pezizomycotina</taxon>
        <taxon>Eurotiomycetes</taxon>
        <taxon>Eurotiomycetidae</taxon>
        <taxon>Eurotiales</taxon>
        <taxon>Aspergillaceae</taxon>
        <taxon>Aspergillus</taxon>
    </lineage>
</organism>
<sequence>MATTDDRYYPRTLSISPSTREEAFRDQVRARDGRCVITGQVNRQAHVGIWTRYQAAHIFPLSLDGIFQSHGFANIITHNYPSGINSPQNGLLLRSDIHDLWDHYSIAVNPNDGYRIQSFTPEAWEYQGKVLHPVCRDPNNATHVIDALLLWHYEQAVLCNMRGAGEPSFEYDFPPGTDMMAEIRDGPQPAQRMEAELFGRLYGHHQAQPPST</sequence>
<dbReference type="RefSeq" id="XP_022392955.1">
    <property type="nucleotide sequence ID" value="XM_022531266.1"/>
</dbReference>
<dbReference type="AlphaFoldDB" id="A0A1F8AD10"/>
<name>A0A1F8AD10_9EURO</name>
<dbReference type="OrthoDB" id="2142759at2759"/>
<evidence type="ECO:0000313" key="3">
    <source>
        <dbReference type="Proteomes" id="UP000179179"/>
    </source>
</evidence>
<evidence type="ECO:0000313" key="2">
    <source>
        <dbReference type="EMBL" id="OGM49238.1"/>
    </source>
</evidence>
<dbReference type="EMBL" id="LYCR01000010">
    <property type="protein sequence ID" value="OGM49238.1"/>
    <property type="molecule type" value="Genomic_DNA"/>
</dbReference>
<feature type="domain" description="HNH nuclease" evidence="1">
    <location>
        <begin position="35"/>
        <end position="109"/>
    </location>
</feature>
<dbReference type="GeneID" id="34447526"/>
<accession>A0A1F8AD10</accession>